<name>A0ABM1JPE8_GEKJA</name>
<feature type="signal peptide" evidence="5">
    <location>
        <begin position="1"/>
        <end position="27"/>
    </location>
</feature>
<evidence type="ECO:0000313" key="7">
    <source>
        <dbReference type="Proteomes" id="UP000694871"/>
    </source>
</evidence>
<evidence type="ECO:0000256" key="2">
    <source>
        <dbReference type="ARBA" id="ARBA00022729"/>
    </source>
</evidence>
<evidence type="ECO:0000256" key="3">
    <source>
        <dbReference type="ARBA" id="ARBA00023022"/>
    </source>
</evidence>
<dbReference type="SUPFAM" id="SSF57256">
    <property type="entry name" value="Elafin-like"/>
    <property type="match status" value="1"/>
</dbReference>
<feature type="domain" description="WAP" evidence="6">
    <location>
        <begin position="27"/>
        <end position="72"/>
    </location>
</feature>
<dbReference type="InterPro" id="IPR036645">
    <property type="entry name" value="Elafin-like_sf"/>
</dbReference>
<dbReference type="RefSeq" id="XP_015263335.1">
    <property type="nucleotide sequence ID" value="XM_015407849.1"/>
</dbReference>
<evidence type="ECO:0000313" key="8">
    <source>
        <dbReference type="RefSeq" id="XP_015263335.1"/>
    </source>
</evidence>
<evidence type="ECO:0000259" key="6">
    <source>
        <dbReference type="PROSITE" id="PS51390"/>
    </source>
</evidence>
<dbReference type="SMART" id="SM00217">
    <property type="entry name" value="WAP"/>
    <property type="match status" value="1"/>
</dbReference>
<dbReference type="PANTHER" id="PTHR19441:SF95">
    <property type="entry name" value="PERLWAPIN ISOFORM X1"/>
    <property type="match status" value="1"/>
</dbReference>
<dbReference type="Pfam" id="PF00095">
    <property type="entry name" value="WAP"/>
    <property type="match status" value="1"/>
</dbReference>
<feature type="chain" id="PRO_5046607450" evidence="5">
    <location>
        <begin position="28"/>
        <end position="78"/>
    </location>
</feature>
<evidence type="ECO:0000256" key="1">
    <source>
        <dbReference type="ARBA" id="ARBA00022529"/>
    </source>
</evidence>
<reference evidence="8" key="1">
    <citation type="submission" date="2025-08" db="UniProtKB">
        <authorList>
            <consortium name="RefSeq"/>
        </authorList>
    </citation>
    <scope>IDENTIFICATION</scope>
</reference>
<organism evidence="7 8">
    <name type="scientific">Gekko japonicus</name>
    <name type="common">Schlegel's Japanese gecko</name>
    <dbReference type="NCBI Taxonomy" id="146911"/>
    <lineage>
        <taxon>Eukaryota</taxon>
        <taxon>Metazoa</taxon>
        <taxon>Chordata</taxon>
        <taxon>Craniata</taxon>
        <taxon>Vertebrata</taxon>
        <taxon>Euteleostomi</taxon>
        <taxon>Lepidosauria</taxon>
        <taxon>Squamata</taxon>
        <taxon>Bifurcata</taxon>
        <taxon>Gekkota</taxon>
        <taxon>Gekkonidae</taxon>
        <taxon>Gekkoninae</taxon>
        <taxon>Gekko</taxon>
    </lineage>
</organism>
<dbReference type="Gene3D" id="4.10.75.10">
    <property type="entry name" value="Elafin-like"/>
    <property type="match status" value="1"/>
</dbReference>
<accession>A0ABM1JPE8</accession>
<keyword evidence="1" id="KW-0929">Antimicrobial</keyword>
<proteinExistence type="inferred from homology"/>
<keyword evidence="3" id="KW-0044">Antibiotic</keyword>
<dbReference type="Proteomes" id="UP000694871">
    <property type="component" value="Unplaced"/>
</dbReference>
<dbReference type="PANTHER" id="PTHR19441">
    <property type="entry name" value="WHEY ACDIC PROTEIN WAP"/>
    <property type="match status" value="1"/>
</dbReference>
<dbReference type="PRINTS" id="PR00003">
    <property type="entry name" value="4DISULPHCORE"/>
</dbReference>
<keyword evidence="2 5" id="KW-0732">Signal</keyword>
<evidence type="ECO:0000256" key="5">
    <source>
        <dbReference type="SAM" id="SignalP"/>
    </source>
</evidence>
<dbReference type="InterPro" id="IPR008197">
    <property type="entry name" value="WAP_dom"/>
</dbReference>
<dbReference type="PROSITE" id="PS51390">
    <property type="entry name" value="WAP"/>
    <property type="match status" value="1"/>
</dbReference>
<dbReference type="InterPro" id="IPR050514">
    <property type="entry name" value="WAP_four-disulfide_core"/>
</dbReference>
<comment type="similarity">
    <text evidence="4">Belongs to the venom waprin family.</text>
</comment>
<keyword evidence="7" id="KW-1185">Reference proteome</keyword>
<protein>
    <submittedName>
        <fullName evidence="8">Chelonianin-like</fullName>
    </submittedName>
</protein>
<sequence>MAPRILSLLLLVGLLSIWAGMPTATEAQVHPGRCPKPTGGGVCADMCKRDSDCRADEKCCFNGCGRNCMKAIRGSPRV</sequence>
<gene>
    <name evidence="8" type="primary">LOC107107538</name>
</gene>
<evidence type="ECO:0000256" key="4">
    <source>
        <dbReference type="ARBA" id="ARBA00035122"/>
    </source>
</evidence>
<dbReference type="GeneID" id="107107538"/>